<dbReference type="FunCoup" id="T1F1T9">
    <property type="interactions" value="70"/>
</dbReference>
<dbReference type="OrthoDB" id="166611at2759"/>
<dbReference type="GeneID" id="20202789"/>
<keyword evidence="11" id="KW-1185">Reference proteome</keyword>
<accession>T1F1T9</accession>
<comment type="subcellular location">
    <subcellularLocation>
        <location evidence="1">Cell projection</location>
        <location evidence="1">Cilium</location>
    </subcellularLocation>
</comment>
<dbReference type="InterPro" id="IPR038844">
    <property type="entry name" value="CFAP157"/>
</dbReference>
<sequence>MKNKSKGGKGKDKKKDEKKIVGPPAPVEINENHKEFYIAQIIDLEERVVTLQKKCDELEIKNAEYQVKLDRMIDDQNDIVSFIEKKLARKIEEIKEMKANCIRIQEAKSEEQKLYDEQISAITEEQKQVEESFTAENQMLTAKIAQLEEFQQNRESLYNNIKKLEMDLFAQQSEHKDARYILDKQHRIEKDKLKQEMIEQVKIVANEFKKQSKAQLSETTKRTIRETVAIHNQLIRMSEKTAELIEENEQLKQKCSQQKREIAILEESEKKLIRKNVCNHHTLTLLKAKCQTLGDSLTRGVIETRDKLEELIAERRILIMDLKQARSSLVETYVKNKEQNELRERLKEEVREKTILKFELEKLIDLSAVAIENVIKNCNRFKSANEHGELRNSYNQLLIEKGAAASGSLVTLELTEIKSSRQLSESRPASSLKMQLSQSLAASHYQFKKNQQRFMENIPLYKPGYLGLIPSQDFIEIEREKKINASMERKRQQSHSAPLKTKDLEGKCQFVSKASSIRSKPPNFPPKVIALAQQLVTKMPIKGMKLHPSLPDEKAVISSAASDQMWLS</sequence>
<keyword evidence="6" id="KW-0966">Cell projection</keyword>
<dbReference type="OMA" id="CQLRCDE"/>
<dbReference type="Proteomes" id="UP000015101">
    <property type="component" value="Unassembled WGS sequence"/>
</dbReference>
<dbReference type="AlphaFoldDB" id="T1F1T9"/>
<evidence type="ECO:0000256" key="1">
    <source>
        <dbReference type="ARBA" id="ARBA00004138"/>
    </source>
</evidence>
<evidence type="ECO:0000256" key="8">
    <source>
        <dbReference type="SAM" id="MobiDB-lite"/>
    </source>
</evidence>
<feature type="region of interest" description="Disordered" evidence="8">
    <location>
        <begin position="1"/>
        <end position="25"/>
    </location>
</feature>
<dbReference type="GO" id="GO:0036064">
    <property type="term" value="C:ciliary basal body"/>
    <property type="evidence" value="ECO:0000318"/>
    <property type="project" value="GO_Central"/>
</dbReference>
<dbReference type="InParanoid" id="T1F1T9"/>
<evidence type="ECO:0000256" key="4">
    <source>
        <dbReference type="ARBA" id="ARBA00023054"/>
    </source>
</evidence>
<dbReference type="EnsemblMetazoa" id="HelroT169354">
    <property type="protein sequence ID" value="HelroP169354"/>
    <property type="gene ID" value="HelroG169354"/>
</dbReference>
<dbReference type="PANTHER" id="PTHR31954:SF1">
    <property type="entry name" value="CILIA- AND FLAGELLA-ASSOCIATED PROTEIN 157"/>
    <property type="match status" value="1"/>
</dbReference>
<evidence type="ECO:0000313" key="9">
    <source>
        <dbReference type="EMBL" id="ESO08498.1"/>
    </source>
</evidence>
<dbReference type="eggNOG" id="ENOG502QQK8">
    <property type="taxonomic scope" value="Eukaryota"/>
</dbReference>
<dbReference type="EMBL" id="KB096080">
    <property type="protein sequence ID" value="ESO08498.1"/>
    <property type="molecule type" value="Genomic_DNA"/>
</dbReference>
<evidence type="ECO:0000256" key="7">
    <source>
        <dbReference type="SAM" id="Coils"/>
    </source>
</evidence>
<name>T1F1T9_HELRO</name>
<evidence type="ECO:0000256" key="2">
    <source>
        <dbReference type="ARBA" id="ARBA00010841"/>
    </source>
</evidence>
<evidence type="ECO:0000256" key="3">
    <source>
        <dbReference type="ARBA" id="ARBA00014087"/>
    </source>
</evidence>
<gene>
    <name evidence="10" type="primary">20202789</name>
    <name evidence="9" type="ORF">HELRODRAFT_169354</name>
</gene>
<dbReference type="GO" id="GO:0008017">
    <property type="term" value="F:microtubule binding"/>
    <property type="evidence" value="ECO:0000318"/>
    <property type="project" value="GO_Central"/>
</dbReference>
<reference evidence="11" key="1">
    <citation type="submission" date="2012-12" db="EMBL/GenBank/DDBJ databases">
        <authorList>
            <person name="Hellsten U."/>
            <person name="Grimwood J."/>
            <person name="Chapman J.A."/>
            <person name="Shapiro H."/>
            <person name="Aerts A."/>
            <person name="Otillar R.P."/>
            <person name="Terry A.Y."/>
            <person name="Boore J.L."/>
            <person name="Simakov O."/>
            <person name="Marletaz F."/>
            <person name="Cho S.-J."/>
            <person name="Edsinger-Gonzales E."/>
            <person name="Havlak P."/>
            <person name="Kuo D.-H."/>
            <person name="Larsson T."/>
            <person name="Lv J."/>
            <person name="Arendt D."/>
            <person name="Savage R."/>
            <person name="Osoegawa K."/>
            <person name="de Jong P."/>
            <person name="Lindberg D.R."/>
            <person name="Seaver E.C."/>
            <person name="Weisblat D.A."/>
            <person name="Putnam N.H."/>
            <person name="Grigoriev I.V."/>
            <person name="Rokhsar D.S."/>
        </authorList>
    </citation>
    <scope>NUCLEOTIDE SEQUENCE</scope>
</reference>
<evidence type="ECO:0000313" key="11">
    <source>
        <dbReference type="Proteomes" id="UP000015101"/>
    </source>
</evidence>
<proteinExistence type="inferred from homology"/>
<reference evidence="10" key="3">
    <citation type="submission" date="2015-06" db="UniProtKB">
        <authorList>
            <consortium name="EnsemblMetazoa"/>
        </authorList>
    </citation>
    <scope>IDENTIFICATION</scope>
</reference>
<protein>
    <recommendedName>
        <fullName evidence="3">Cilia- and flagella-associated protein 157</fullName>
    </recommendedName>
</protein>
<dbReference type="CTD" id="20202789"/>
<dbReference type="EMBL" id="AMQM01003270">
    <property type="status" value="NOT_ANNOTATED_CDS"/>
    <property type="molecule type" value="Genomic_DNA"/>
</dbReference>
<dbReference type="RefSeq" id="XP_009013428.1">
    <property type="nucleotide sequence ID" value="XM_009015180.1"/>
</dbReference>
<keyword evidence="5" id="KW-0969">Cilium</keyword>
<evidence type="ECO:0000256" key="5">
    <source>
        <dbReference type="ARBA" id="ARBA00023069"/>
    </source>
</evidence>
<feature type="coiled-coil region" evidence="7">
    <location>
        <begin position="234"/>
        <end position="275"/>
    </location>
</feature>
<keyword evidence="4 7" id="KW-0175">Coiled coil</keyword>
<evidence type="ECO:0000256" key="6">
    <source>
        <dbReference type="ARBA" id="ARBA00023273"/>
    </source>
</evidence>
<dbReference type="HOGENOM" id="CLU_025198_2_0_1"/>
<feature type="coiled-coil region" evidence="7">
    <location>
        <begin position="34"/>
        <end position="107"/>
    </location>
</feature>
<feature type="coiled-coil region" evidence="7">
    <location>
        <begin position="329"/>
        <end position="356"/>
    </location>
</feature>
<dbReference type="STRING" id="6412.T1F1T9"/>
<evidence type="ECO:0000313" key="10">
    <source>
        <dbReference type="EnsemblMetazoa" id="HelroP169354"/>
    </source>
</evidence>
<comment type="similarity">
    <text evidence="2">Belongs to the CFAP157 family.</text>
</comment>
<dbReference type="KEGG" id="hro:HELRODRAFT_169354"/>
<reference evidence="9 11" key="2">
    <citation type="journal article" date="2013" name="Nature">
        <title>Insights into bilaterian evolution from three spiralian genomes.</title>
        <authorList>
            <person name="Simakov O."/>
            <person name="Marletaz F."/>
            <person name="Cho S.J."/>
            <person name="Edsinger-Gonzales E."/>
            <person name="Havlak P."/>
            <person name="Hellsten U."/>
            <person name="Kuo D.H."/>
            <person name="Larsson T."/>
            <person name="Lv J."/>
            <person name="Arendt D."/>
            <person name="Savage R."/>
            <person name="Osoegawa K."/>
            <person name="de Jong P."/>
            <person name="Grimwood J."/>
            <person name="Chapman J.A."/>
            <person name="Shapiro H."/>
            <person name="Aerts A."/>
            <person name="Otillar R.P."/>
            <person name="Terry A.Y."/>
            <person name="Boore J.L."/>
            <person name="Grigoriev I.V."/>
            <person name="Lindberg D.R."/>
            <person name="Seaver E.C."/>
            <person name="Weisblat D.A."/>
            <person name="Putnam N.H."/>
            <person name="Rokhsar D.S."/>
        </authorList>
    </citation>
    <scope>NUCLEOTIDE SEQUENCE</scope>
</reference>
<dbReference type="PANTHER" id="PTHR31954">
    <property type="entry name" value="CILIA- AND FLAGELLA-ASSOCIATED PROTEIN 157"/>
    <property type="match status" value="1"/>
</dbReference>
<organism evidence="10 11">
    <name type="scientific">Helobdella robusta</name>
    <name type="common">Californian leech</name>
    <dbReference type="NCBI Taxonomy" id="6412"/>
    <lineage>
        <taxon>Eukaryota</taxon>
        <taxon>Metazoa</taxon>
        <taxon>Spiralia</taxon>
        <taxon>Lophotrochozoa</taxon>
        <taxon>Annelida</taxon>
        <taxon>Clitellata</taxon>
        <taxon>Hirudinea</taxon>
        <taxon>Rhynchobdellida</taxon>
        <taxon>Glossiphoniidae</taxon>
        <taxon>Helobdella</taxon>
    </lineage>
</organism>
<feature type="compositionally biased region" description="Basic and acidic residues" evidence="8">
    <location>
        <begin position="9"/>
        <end position="20"/>
    </location>
</feature>
<feature type="coiled-coil region" evidence="7">
    <location>
        <begin position="140"/>
        <end position="167"/>
    </location>
</feature>